<sequence>RVLRVLPLDRVANALPTSSDTLPDGWLDVRLAKTRQPSPIHADGTWRVLAVDGVQMLDGRGQLTLEVVDGVLLLDGRPTNAGPLEVRPEPDALLSYGGSRYRGVLRLSVDDGRAVVVNRLPLEAYLRGVVPSEMPARFPAAALEAQAVAARTYALYESDTRGLLADDRSQVYGGYDAESVWSDAAVEATTGRVLLSHGHPIPAWYHSTCGGRTRPATDVFPSAPDDILHVAVECPDCEGAPMFSWTRRFLTSAVCEAASLPIGRVHRVGVDRDDGGRARLVHVTAGNETNTVTADRFRTRLSSGLPLKSQMLSTFWDALPSIRSDGIEVRGFGWGHGVGLCQWGARGFAKRGATADEILARYYPGATLGPSP</sequence>
<reference evidence="2 3" key="1">
    <citation type="submission" date="2006-02" db="EMBL/GenBank/DDBJ databases">
        <authorList>
            <person name="Waterbury J."/>
            <person name="Ferriera S."/>
            <person name="Johnson J."/>
            <person name="Kravitz S."/>
            <person name="Halpern A."/>
            <person name="Remington K."/>
            <person name="Beeson K."/>
            <person name="Tran B."/>
            <person name="Rogers Y.-H."/>
            <person name="Friedman R."/>
            <person name="Venter J.C."/>
        </authorList>
    </citation>
    <scope>NUCLEOTIDE SEQUENCE [LARGE SCALE GENOMIC DNA]</scope>
    <source>
        <strain evidence="2 3">Nb-231</strain>
    </source>
</reference>
<evidence type="ECO:0000313" key="2">
    <source>
        <dbReference type="EMBL" id="EAR20153.1"/>
    </source>
</evidence>
<evidence type="ECO:0000313" key="3">
    <source>
        <dbReference type="Proteomes" id="UP000003374"/>
    </source>
</evidence>
<dbReference type="Proteomes" id="UP000003374">
    <property type="component" value="Unassembled WGS sequence"/>
</dbReference>
<name>A4BVV5_9GAMM</name>
<evidence type="ECO:0000259" key="1">
    <source>
        <dbReference type="Pfam" id="PF08486"/>
    </source>
</evidence>
<dbReference type="Pfam" id="PF08486">
    <property type="entry name" value="SpoIID"/>
    <property type="match status" value="1"/>
</dbReference>
<accession>A4BVV5</accession>
<keyword evidence="3" id="KW-1185">Reference proteome</keyword>
<feature type="domain" description="Sporulation stage II protein D amidase enhancer LytB N-terminal" evidence="1">
    <location>
        <begin position="112"/>
        <end position="194"/>
    </location>
</feature>
<dbReference type="GO" id="GO:0030435">
    <property type="term" value="P:sporulation resulting in formation of a cellular spore"/>
    <property type="evidence" value="ECO:0007669"/>
    <property type="project" value="InterPro"/>
</dbReference>
<gene>
    <name evidence="2" type="ORF">NB231_17555</name>
</gene>
<dbReference type="EMBL" id="AAOF01000035">
    <property type="protein sequence ID" value="EAR20153.1"/>
    <property type="molecule type" value="Genomic_DNA"/>
</dbReference>
<comment type="caution">
    <text evidence="2">The sequence shown here is derived from an EMBL/GenBank/DDBJ whole genome shotgun (WGS) entry which is preliminary data.</text>
</comment>
<proteinExistence type="predicted"/>
<feature type="non-terminal residue" evidence="2">
    <location>
        <position position="1"/>
    </location>
</feature>
<dbReference type="OrthoDB" id="9773852at2"/>
<dbReference type="NCBIfam" id="TIGR02669">
    <property type="entry name" value="SpoIID_LytB"/>
    <property type="match status" value="1"/>
</dbReference>
<dbReference type="InterPro" id="IPR013693">
    <property type="entry name" value="SpoIID/LytB_N"/>
</dbReference>
<dbReference type="RefSeq" id="WP_004998414.1">
    <property type="nucleotide sequence ID" value="NZ_AAOF01000035.1"/>
</dbReference>
<organism evidence="2 3">
    <name type="scientific">Nitrococcus mobilis Nb-231</name>
    <dbReference type="NCBI Taxonomy" id="314278"/>
    <lineage>
        <taxon>Bacteria</taxon>
        <taxon>Pseudomonadati</taxon>
        <taxon>Pseudomonadota</taxon>
        <taxon>Gammaproteobacteria</taxon>
        <taxon>Chromatiales</taxon>
        <taxon>Ectothiorhodospiraceae</taxon>
        <taxon>Nitrococcus</taxon>
    </lineage>
</organism>
<protein>
    <submittedName>
        <fullName evidence="2">Stage II sporulation-related protein</fullName>
    </submittedName>
</protein>
<dbReference type="InterPro" id="IPR013486">
    <property type="entry name" value="SpoIID/LytB"/>
</dbReference>
<dbReference type="HOGENOM" id="CLU_742972_0_0_6"/>
<dbReference type="AlphaFoldDB" id="A4BVV5"/>
<dbReference type="eggNOG" id="COG2385">
    <property type="taxonomic scope" value="Bacteria"/>
</dbReference>